<gene>
    <name evidence="2" type="ORF">EXN66_Car010978</name>
</gene>
<proteinExistence type="predicted"/>
<protein>
    <submittedName>
        <fullName evidence="2">Uncharacterized protein</fullName>
    </submittedName>
</protein>
<feature type="region of interest" description="Disordered" evidence="1">
    <location>
        <begin position="1"/>
        <end position="42"/>
    </location>
</feature>
<organism evidence="2 3">
    <name type="scientific">Channa argus</name>
    <name type="common">Northern snakehead</name>
    <name type="synonym">Ophicephalus argus</name>
    <dbReference type="NCBI Taxonomy" id="215402"/>
    <lineage>
        <taxon>Eukaryota</taxon>
        <taxon>Metazoa</taxon>
        <taxon>Chordata</taxon>
        <taxon>Craniata</taxon>
        <taxon>Vertebrata</taxon>
        <taxon>Euteleostomi</taxon>
        <taxon>Actinopterygii</taxon>
        <taxon>Neopterygii</taxon>
        <taxon>Teleostei</taxon>
        <taxon>Neoteleostei</taxon>
        <taxon>Acanthomorphata</taxon>
        <taxon>Anabantaria</taxon>
        <taxon>Anabantiformes</taxon>
        <taxon>Channoidei</taxon>
        <taxon>Channidae</taxon>
        <taxon>Channa</taxon>
    </lineage>
</organism>
<dbReference type="AlphaFoldDB" id="A0A6G1PYG2"/>
<dbReference type="EMBL" id="CM015722">
    <property type="protein sequence ID" value="KAF3695302.1"/>
    <property type="molecule type" value="Genomic_DNA"/>
</dbReference>
<reference evidence="2 3" key="1">
    <citation type="submission" date="2019-02" db="EMBL/GenBank/DDBJ databases">
        <title>Opniocepnalus argus genome.</title>
        <authorList>
            <person name="Zhou C."/>
            <person name="Xiao S."/>
        </authorList>
    </citation>
    <scope>NUCLEOTIDE SEQUENCE [LARGE SCALE GENOMIC DNA]</scope>
    <source>
        <strain evidence="2">OARG1902GOOAL</strain>
        <tissue evidence="2">Muscle</tissue>
    </source>
</reference>
<sequence>MTARGTSGPRSDHRPNPVDLTKTRTIRPAPSNSTKHFHPSPPGTYFNTRWGLRRFKPNTTAKNPCLLINCPPGLNTSYPTIRPLPHLPGPSNIYRHNLFPLLNFQTKQSNQYQHTRNILSQIPHIDLSYSPPLTIARRAPPTIRVYAKMTHPTRTD</sequence>
<dbReference type="Proteomes" id="UP000503349">
    <property type="component" value="Chromosome 11"/>
</dbReference>
<accession>A0A6G1PYG2</accession>
<evidence type="ECO:0000313" key="2">
    <source>
        <dbReference type="EMBL" id="KAF3695302.1"/>
    </source>
</evidence>
<keyword evidence="3" id="KW-1185">Reference proteome</keyword>
<evidence type="ECO:0000256" key="1">
    <source>
        <dbReference type="SAM" id="MobiDB-lite"/>
    </source>
</evidence>
<reference evidence="3" key="2">
    <citation type="submission" date="2019-02" db="EMBL/GenBank/DDBJ databases">
        <title>Opniocepnalus argus Var Kimnra genome.</title>
        <authorList>
            <person name="Zhou C."/>
            <person name="Xiao S."/>
        </authorList>
    </citation>
    <scope>NUCLEOTIDE SEQUENCE [LARGE SCALE GENOMIC DNA]</scope>
</reference>
<name>A0A6G1PYG2_CHAAH</name>
<evidence type="ECO:0000313" key="3">
    <source>
        <dbReference type="Proteomes" id="UP000503349"/>
    </source>
</evidence>